<name>A0A1G8P3P0_9NOCA</name>
<gene>
    <name evidence="4" type="ORF">SAMN05444695_11253</name>
</gene>
<keyword evidence="2" id="KW-1133">Transmembrane helix</keyword>
<dbReference type="InterPro" id="IPR025637">
    <property type="entry name" value="DUF4333"/>
</dbReference>
<dbReference type="EMBL" id="FNDN01000012">
    <property type="protein sequence ID" value="SDI87104.1"/>
    <property type="molecule type" value="Genomic_DNA"/>
</dbReference>
<feature type="compositionally biased region" description="Low complexity" evidence="1">
    <location>
        <begin position="46"/>
        <end position="65"/>
    </location>
</feature>
<feature type="compositionally biased region" description="Low complexity" evidence="1">
    <location>
        <begin position="94"/>
        <end position="139"/>
    </location>
</feature>
<dbReference type="RefSeq" id="WP_074700685.1">
    <property type="nucleotide sequence ID" value="NZ_FNDN01000012.1"/>
</dbReference>
<dbReference type="Pfam" id="PF14230">
    <property type="entry name" value="DUF4333"/>
    <property type="match status" value="1"/>
</dbReference>
<keyword evidence="2" id="KW-0472">Membrane</keyword>
<feature type="compositionally biased region" description="Gly residues" evidence="1">
    <location>
        <begin position="36"/>
        <end position="45"/>
    </location>
</feature>
<feature type="transmembrane region" description="Helical" evidence="2">
    <location>
        <begin position="178"/>
        <end position="201"/>
    </location>
</feature>
<evidence type="ECO:0000313" key="4">
    <source>
        <dbReference type="EMBL" id="SDI87104.1"/>
    </source>
</evidence>
<feature type="compositionally biased region" description="Low complexity" evidence="1">
    <location>
        <begin position="21"/>
        <end position="35"/>
    </location>
</feature>
<organism evidence="4 5">
    <name type="scientific">Rhodococcus triatomae</name>
    <dbReference type="NCBI Taxonomy" id="300028"/>
    <lineage>
        <taxon>Bacteria</taxon>
        <taxon>Bacillati</taxon>
        <taxon>Actinomycetota</taxon>
        <taxon>Actinomycetes</taxon>
        <taxon>Mycobacteriales</taxon>
        <taxon>Nocardiaceae</taxon>
        <taxon>Rhodococcus</taxon>
    </lineage>
</organism>
<accession>A0A1G8P3P0</accession>
<feature type="compositionally biased region" description="Low complexity" evidence="1">
    <location>
        <begin position="74"/>
        <end position="83"/>
    </location>
</feature>
<evidence type="ECO:0000259" key="3">
    <source>
        <dbReference type="Pfam" id="PF14230"/>
    </source>
</evidence>
<evidence type="ECO:0000256" key="2">
    <source>
        <dbReference type="SAM" id="Phobius"/>
    </source>
</evidence>
<sequence>MSGPYGPNDPNQQWAADRQPEQGGQPAQGDQAPYGGYPGAGGYGPGQQPEGQPQWGAPPQQGQPPQGQPPYGQPPYGQQWGQQPPAPPYGQPGWGAAPGQPQPGQLGQPTQPGQLGQPTQPGQLGQPTQPGQLGQPTAPGWGGQPGWGQPGAQQWGQGGPGQGSPEQGPGSGNSKLPWIIGGAVLAVVVVAGIAIAAFSALGGTTTLDSDAAAAGVEKILTESYGATDVSGVSCPSGQEVKSGNSFTCDAQIDGESRSVTVTFTDDSGTYEVSRPS</sequence>
<keyword evidence="5" id="KW-1185">Reference proteome</keyword>
<protein>
    <recommendedName>
        <fullName evidence="3">DUF4333 domain-containing protein</fullName>
    </recommendedName>
</protein>
<dbReference type="AlphaFoldDB" id="A0A1G8P3P0"/>
<feature type="domain" description="DUF4333" evidence="3">
    <location>
        <begin position="194"/>
        <end position="268"/>
    </location>
</feature>
<evidence type="ECO:0000313" key="5">
    <source>
        <dbReference type="Proteomes" id="UP000183263"/>
    </source>
</evidence>
<feature type="compositionally biased region" description="Gly residues" evidence="1">
    <location>
        <begin position="140"/>
        <end position="149"/>
    </location>
</feature>
<dbReference type="OrthoDB" id="3625154at2"/>
<keyword evidence="2" id="KW-0812">Transmembrane</keyword>
<dbReference type="Proteomes" id="UP000183263">
    <property type="component" value="Unassembled WGS sequence"/>
</dbReference>
<evidence type="ECO:0000256" key="1">
    <source>
        <dbReference type="SAM" id="MobiDB-lite"/>
    </source>
</evidence>
<feature type="region of interest" description="Disordered" evidence="1">
    <location>
        <begin position="1"/>
        <end position="174"/>
    </location>
</feature>
<reference evidence="4 5" key="1">
    <citation type="submission" date="2016-10" db="EMBL/GenBank/DDBJ databases">
        <authorList>
            <person name="de Groot N.N."/>
        </authorList>
    </citation>
    <scope>NUCLEOTIDE SEQUENCE [LARGE SCALE GENOMIC DNA]</scope>
    <source>
        <strain evidence="4 5">DSM 44892</strain>
    </source>
</reference>
<proteinExistence type="predicted"/>